<evidence type="ECO:0000313" key="9">
    <source>
        <dbReference type="EMBL" id="SJZ38735.1"/>
    </source>
</evidence>
<dbReference type="SUPFAM" id="SSF159672">
    <property type="entry name" value="CbiG N-terminal domain-like"/>
    <property type="match status" value="1"/>
</dbReference>
<dbReference type="InterPro" id="IPR014777">
    <property type="entry name" value="4pyrrole_Mease_sub1"/>
</dbReference>
<dbReference type="Pfam" id="PF00590">
    <property type="entry name" value="TP_methylase"/>
    <property type="match status" value="1"/>
</dbReference>
<dbReference type="SUPFAM" id="SSF159664">
    <property type="entry name" value="CobE/GbiG C-terminal domain-like"/>
    <property type="match status" value="1"/>
</dbReference>
<evidence type="ECO:0000256" key="4">
    <source>
        <dbReference type="ARBA" id="ARBA00022679"/>
    </source>
</evidence>
<dbReference type="GO" id="GO:0009236">
    <property type="term" value="P:cobalamin biosynthetic process"/>
    <property type="evidence" value="ECO:0007669"/>
    <property type="project" value="UniProtKB-UniPathway"/>
</dbReference>
<gene>
    <name evidence="9" type="ORF">SAMN02745110_00255</name>
</gene>
<feature type="domain" description="Tetrapyrrole methylase" evidence="6">
    <location>
        <begin position="1"/>
        <end position="207"/>
    </location>
</feature>
<feature type="domain" description="Cobalamin synthesis G N-terminal" evidence="8">
    <location>
        <begin position="318"/>
        <end position="396"/>
    </location>
</feature>
<comment type="similarity">
    <text evidence="2">Belongs to the precorrin methyltransferase family.</text>
</comment>
<dbReference type="AlphaFoldDB" id="A0A1T4K8T0"/>
<accession>A0A1T4K8T0</accession>
<keyword evidence="3" id="KW-0489">Methyltransferase</keyword>
<dbReference type="PROSITE" id="PS00839">
    <property type="entry name" value="SUMT_1"/>
    <property type="match status" value="1"/>
</dbReference>
<dbReference type="InterPro" id="IPR035996">
    <property type="entry name" value="4pyrrol_Methylase_sf"/>
</dbReference>
<evidence type="ECO:0000256" key="3">
    <source>
        <dbReference type="ARBA" id="ARBA00022603"/>
    </source>
</evidence>
<name>A0A1T4K8T0_9FIRM</name>
<evidence type="ECO:0000259" key="6">
    <source>
        <dbReference type="Pfam" id="PF00590"/>
    </source>
</evidence>
<sequence>MVHFVGAGPGAFDLITVRGKNLIENADIIIYAGSLVNKDLLSYAKKDTKIYDSKDMSLPEVIDVMQKAHDEGLDLVRLHTGEPSIYGAVREQMDELDRRNIAYESCPGVTAAFGAAAAINMEYTLPGISQSLIITRMEGRTAVPLGESIEEFASHKTSMAIYLSAGMISELSARLINGGYEEDTPAAIIYKATWPDEKRIVSTVGKMAEDAKAAGIKNLAVILVGDAVAQRGYEKSRLYSEEFSTIFREACAGCDQKNDHSFNLKGLVVNRYPEADIFVFTDRAEKLGYKIESILADMGNLETGIFRCHMDEVKKRLRFSFQNKRAVIFISAAGIAVRSIAEFVKDKLCDSPVIVISEDGRFVIPILSGHMGGANRLAEVIADRIGAFKAITTATDINGTFQIDNYAKSHQLHIADREIIKKVASTHFDDDKNLSDEEIDSLIRKMINDEALVPKKYYLGIGCRRGKSFEEIEKAVNGFLRENKIDISLISAISSIDLKKDEMGIRQFADKSRLPFVIYSSEELLSLGDGFSSSEIVREKIGIDNVCERAAVAAAVQFSERTSDKKNIIIEKTVYNGITLALAEGIWSGKEI</sequence>
<comment type="pathway">
    <text evidence="1">Cofactor biosynthesis; adenosylcobalamin biosynthesis.</text>
</comment>
<evidence type="ECO:0000256" key="2">
    <source>
        <dbReference type="ARBA" id="ARBA00005879"/>
    </source>
</evidence>
<protein>
    <submittedName>
        <fullName evidence="9">Cobalamin synthesis G N-terminal</fullName>
    </submittedName>
</protein>
<dbReference type="Pfam" id="PF01890">
    <property type="entry name" value="CbiG_C"/>
    <property type="match status" value="1"/>
</dbReference>
<dbReference type="InterPro" id="IPR052553">
    <property type="entry name" value="CbiG_hydrolase"/>
</dbReference>
<dbReference type="InterPro" id="IPR036518">
    <property type="entry name" value="CobE/GbiG_C_sf"/>
</dbReference>
<keyword evidence="5" id="KW-0949">S-adenosyl-L-methionine</keyword>
<dbReference type="CDD" id="cd11641">
    <property type="entry name" value="Precorrin-4_C11-MT"/>
    <property type="match status" value="1"/>
</dbReference>
<dbReference type="Gene3D" id="3.40.1010.10">
    <property type="entry name" value="Cobalt-precorrin-4 Transmethylase, Domain 1"/>
    <property type="match status" value="1"/>
</dbReference>
<feature type="domain" description="CobE/GbiG C-terminal" evidence="7">
    <location>
        <begin position="458"/>
        <end position="583"/>
    </location>
</feature>
<dbReference type="InterPro" id="IPR014776">
    <property type="entry name" value="4pyrrole_Mease_sub2"/>
</dbReference>
<dbReference type="SUPFAM" id="SSF53790">
    <property type="entry name" value="Tetrapyrrole methylase"/>
    <property type="match status" value="1"/>
</dbReference>
<evidence type="ECO:0000259" key="7">
    <source>
        <dbReference type="Pfam" id="PF01890"/>
    </source>
</evidence>
<dbReference type="InterPro" id="IPR038029">
    <property type="entry name" value="GbiG_N_sf"/>
</dbReference>
<dbReference type="Pfam" id="PF11760">
    <property type="entry name" value="CbiG_N"/>
    <property type="match status" value="1"/>
</dbReference>
<dbReference type="Proteomes" id="UP000189857">
    <property type="component" value="Unassembled WGS sequence"/>
</dbReference>
<reference evidence="9 10" key="1">
    <citation type="submission" date="2017-02" db="EMBL/GenBank/DDBJ databases">
        <authorList>
            <person name="Peterson S.W."/>
        </authorList>
    </citation>
    <scope>NUCLEOTIDE SEQUENCE [LARGE SCALE GENOMIC DNA]</scope>
    <source>
        <strain evidence="9 10">ATCC 17233</strain>
    </source>
</reference>
<dbReference type="InterPro" id="IPR006362">
    <property type="entry name" value="Cbl_synth_CobM/CibF"/>
</dbReference>
<dbReference type="GO" id="GO:0032259">
    <property type="term" value="P:methylation"/>
    <property type="evidence" value="ECO:0007669"/>
    <property type="project" value="UniProtKB-KW"/>
</dbReference>
<evidence type="ECO:0000256" key="1">
    <source>
        <dbReference type="ARBA" id="ARBA00004953"/>
    </source>
</evidence>
<keyword evidence="10" id="KW-1185">Reference proteome</keyword>
<dbReference type="InterPro" id="IPR002750">
    <property type="entry name" value="CobE/GbiG_C"/>
</dbReference>
<dbReference type="GO" id="GO:0046026">
    <property type="term" value="F:precorrin-4 C11-methyltransferase activity"/>
    <property type="evidence" value="ECO:0007669"/>
    <property type="project" value="InterPro"/>
</dbReference>
<evidence type="ECO:0000256" key="5">
    <source>
        <dbReference type="ARBA" id="ARBA00022691"/>
    </source>
</evidence>
<dbReference type="Gene3D" id="3.30.950.10">
    <property type="entry name" value="Methyltransferase, Cobalt-precorrin-4 Transmethylase, Domain 2"/>
    <property type="match status" value="1"/>
</dbReference>
<dbReference type="UniPathway" id="UPA00148"/>
<dbReference type="EMBL" id="FUXA01000003">
    <property type="protein sequence ID" value="SJZ38735.1"/>
    <property type="molecule type" value="Genomic_DNA"/>
</dbReference>
<dbReference type="NCBIfam" id="TIGR01465">
    <property type="entry name" value="cobM_cbiF"/>
    <property type="match status" value="1"/>
</dbReference>
<keyword evidence="4" id="KW-0808">Transferase</keyword>
<dbReference type="PANTHER" id="PTHR37477:SF1">
    <property type="entry name" value="COBALT-PRECORRIN-5A HYDROLASE"/>
    <property type="match status" value="1"/>
</dbReference>
<evidence type="ECO:0000259" key="8">
    <source>
        <dbReference type="Pfam" id="PF11760"/>
    </source>
</evidence>
<dbReference type="InterPro" id="IPR021744">
    <property type="entry name" value="CbiG_N"/>
</dbReference>
<dbReference type="Gene3D" id="3.30.420.180">
    <property type="entry name" value="CobE/GbiG C-terminal domain"/>
    <property type="match status" value="1"/>
</dbReference>
<organism evidence="9 10">
    <name type="scientific">Eubacterium ruminantium</name>
    <dbReference type="NCBI Taxonomy" id="42322"/>
    <lineage>
        <taxon>Bacteria</taxon>
        <taxon>Bacillati</taxon>
        <taxon>Bacillota</taxon>
        <taxon>Clostridia</taxon>
        <taxon>Eubacteriales</taxon>
        <taxon>Eubacteriaceae</taxon>
        <taxon>Eubacterium</taxon>
    </lineage>
</organism>
<dbReference type="InterPro" id="IPR003043">
    <property type="entry name" value="Uropor_MeTrfase_CS"/>
</dbReference>
<dbReference type="PANTHER" id="PTHR37477">
    <property type="entry name" value="COBALT-PRECORRIN-5A HYDROLASE"/>
    <property type="match status" value="1"/>
</dbReference>
<proteinExistence type="inferred from homology"/>
<dbReference type="InterPro" id="IPR000878">
    <property type="entry name" value="4pyrrol_Mease"/>
</dbReference>
<dbReference type="OrthoDB" id="9815856at2"/>
<evidence type="ECO:0000313" key="10">
    <source>
        <dbReference type="Proteomes" id="UP000189857"/>
    </source>
</evidence>
<dbReference type="Gene3D" id="3.40.50.11220">
    <property type="match status" value="1"/>
</dbReference>